<dbReference type="Pfam" id="PF07258">
    <property type="entry name" value="COMM_domain"/>
    <property type="match status" value="1"/>
</dbReference>
<sequence>MAEVEWEEALSALSKLSSAQTSDLCHSLAEQICHNRPPAPDAYLKSLSLEEWWALTGVLRNFLTSSVKHDRTKDQMIESMKAVPEEQRLVIAEATTVHREQLRERLLEDTTAISQCLLRDFDWQLKLVMSSDKLASLNEPLLNVDLDLQDGAGDSRQVTIELDQEELKKLLTSLEGCSKAVQQLTV</sequence>
<evidence type="ECO:0000259" key="1">
    <source>
        <dbReference type="PROSITE" id="PS51269"/>
    </source>
</evidence>
<dbReference type="Proteomes" id="UP001374579">
    <property type="component" value="Unassembled WGS sequence"/>
</dbReference>
<dbReference type="InterPro" id="IPR047155">
    <property type="entry name" value="COMMD4/6/7/8"/>
</dbReference>
<dbReference type="PANTHER" id="PTHR16231">
    <property type="entry name" value="COMM DOMAIN-CONTAINING PROTEIN 4-8 FAMILY MEMBER"/>
    <property type="match status" value="1"/>
</dbReference>
<accession>A0AAN9B0L0</accession>
<dbReference type="AlphaFoldDB" id="A0AAN9B0L0"/>
<comment type="caution">
    <text evidence="2">The sequence shown here is derived from an EMBL/GenBank/DDBJ whole genome shotgun (WGS) entry which is preliminary data.</text>
</comment>
<evidence type="ECO:0000313" key="2">
    <source>
        <dbReference type="EMBL" id="KAK7096697.1"/>
    </source>
</evidence>
<evidence type="ECO:0000313" key="3">
    <source>
        <dbReference type="Proteomes" id="UP001374579"/>
    </source>
</evidence>
<gene>
    <name evidence="2" type="ORF">V1264_003771</name>
</gene>
<feature type="domain" description="COMM" evidence="1">
    <location>
        <begin position="117"/>
        <end position="185"/>
    </location>
</feature>
<dbReference type="Pfam" id="PF22838">
    <property type="entry name" value="COMMD8_HN"/>
    <property type="match status" value="1"/>
</dbReference>
<reference evidence="2 3" key="1">
    <citation type="submission" date="2024-02" db="EMBL/GenBank/DDBJ databases">
        <title>Chromosome-scale genome assembly of the rough periwinkle Littorina saxatilis.</title>
        <authorList>
            <person name="De Jode A."/>
            <person name="Faria R."/>
            <person name="Formenti G."/>
            <person name="Sims Y."/>
            <person name="Smith T.P."/>
            <person name="Tracey A."/>
            <person name="Wood J.M.D."/>
            <person name="Zagrodzka Z.B."/>
            <person name="Johannesson K."/>
            <person name="Butlin R.K."/>
            <person name="Leder E.H."/>
        </authorList>
    </citation>
    <scope>NUCLEOTIDE SEQUENCE [LARGE SCALE GENOMIC DNA]</scope>
    <source>
        <strain evidence="2">Snail1</strain>
        <tissue evidence="2">Muscle</tissue>
    </source>
</reference>
<organism evidence="2 3">
    <name type="scientific">Littorina saxatilis</name>
    <dbReference type="NCBI Taxonomy" id="31220"/>
    <lineage>
        <taxon>Eukaryota</taxon>
        <taxon>Metazoa</taxon>
        <taxon>Spiralia</taxon>
        <taxon>Lophotrochozoa</taxon>
        <taxon>Mollusca</taxon>
        <taxon>Gastropoda</taxon>
        <taxon>Caenogastropoda</taxon>
        <taxon>Littorinimorpha</taxon>
        <taxon>Littorinoidea</taxon>
        <taxon>Littorinidae</taxon>
        <taxon>Littorina</taxon>
    </lineage>
</organism>
<dbReference type="PROSITE" id="PS51269">
    <property type="entry name" value="COMM"/>
    <property type="match status" value="1"/>
</dbReference>
<keyword evidence="3" id="KW-1185">Reference proteome</keyword>
<dbReference type="PANTHER" id="PTHR16231:SF0">
    <property type="entry name" value="COMM DOMAIN-CONTAINING PROTEIN 8"/>
    <property type="match status" value="1"/>
</dbReference>
<name>A0AAN9B0L0_9CAEN</name>
<dbReference type="InterPro" id="IPR055184">
    <property type="entry name" value="COMMD8_HN"/>
</dbReference>
<dbReference type="InterPro" id="IPR017920">
    <property type="entry name" value="COMM"/>
</dbReference>
<proteinExistence type="predicted"/>
<dbReference type="EMBL" id="JBAMIC010000013">
    <property type="protein sequence ID" value="KAK7096697.1"/>
    <property type="molecule type" value="Genomic_DNA"/>
</dbReference>
<protein>
    <recommendedName>
        <fullName evidence="1">COMM domain-containing protein</fullName>
    </recommendedName>
</protein>